<keyword evidence="4" id="KW-1185">Reference proteome</keyword>
<reference evidence="2" key="3">
    <citation type="journal article" date="2019" name="BMC Res. Notes">
        <title>Complete genome sequence of the Sulfodiicoccus acidiphilus strain HS-1T, the first crenarchaeon that lacks polB3, isolated from an acidic hot spring in Ohwaku-dani, Hakone, Japan.</title>
        <authorList>
            <person name="Sakai H.D."/>
            <person name="Kurosawa N."/>
        </authorList>
    </citation>
    <scope>NUCLEOTIDE SEQUENCE</scope>
    <source>
        <strain evidence="2">HS-1</strain>
    </source>
</reference>
<reference evidence="4" key="2">
    <citation type="submission" date="2018-04" db="EMBL/GenBank/DDBJ databases">
        <title>Complete genome sequence of Sulfodiicoccus acidiphilus strain HS-1.</title>
        <authorList>
            <person name="Sakai H.D."/>
            <person name="Kurosawa N."/>
        </authorList>
    </citation>
    <scope>NUCLEOTIDE SEQUENCE [LARGE SCALE GENOMIC DNA]</scope>
    <source>
        <strain evidence="4">HS-1</strain>
    </source>
</reference>
<sequence>MRVREGAGQDRAEFRRAFNSLLGVLRLEGLSRRVALGLALLGLIGGRVSVSNAVLTFGLN</sequence>
<dbReference type="EMBL" id="AP018553">
    <property type="protein sequence ID" value="BBD73483.1"/>
    <property type="molecule type" value="Genomic_DNA"/>
</dbReference>
<proteinExistence type="predicted"/>
<accession>A0A348B5N1</accession>
<dbReference type="RefSeq" id="WP_126450703.1">
    <property type="nucleotide sequence ID" value="NZ_AP018553.1"/>
</dbReference>
<protein>
    <submittedName>
        <fullName evidence="2">Uncharacterized protein</fullName>
    </submittedName>
</protein>
<evidence type="ECO:0000313" key="2">
    <source>
        <dbReference type="EMBL" id="BBD73483.1"/>
    </source>
</evidence>
<reference evidence="3" key="1">
    <citation type="journal article" date="2014" name="Int. J. Syst. Evol. Microbiol.">
        <title>Complete genome sequence of Corynebacterium casei LMG S-19264T (=DSM 44701T), isolated from a smear-ripened cheese.</title>
        <authorList>
            <consortium name="US DOE Joint Genome Institute (JGI-PGF)"/>
            <person name="Walter F."/>
            <person name="Albersmeier A."/>
            <person name="Kalinowski J."/>
            <person name="Ruckert C."/>
        </authorList>
    </citation>
    <scope>NUCLEOTIDE SEQUENCE</scope>
    <source>
        <strain evidence="3">JCM 31740</strain>
    </source>
</reference>
<dbReference type="InterPro" id="IPR006783">
    <property type="entry name" value="Transposase_ISC1217"/>
</dbReference>
<dbReference type="Proteomes" id="UP000276741">
    <property type="component" value="Chromosome"/>
</dbReference>
<evidence type="ECO:0000256" key="1">
    <source>
        <dbReference type="SAM" id="Phobius"/>
    </source>
</evidence>
<dbReference type="AlphaFoldDB" id="A0A348B5N1"/>
<gene>
    <name evidence="3" type="ORF">GCM10007116_08260</name>
    <name evidence="2" type="ORF">HS1genome_1872</name>
</gene>
<keyword evidence="1" id="KW-1133">Transmembrane helix</keyword>
<dbReference type="Proteomes" id="UP000616143">
    <property type="component" value="Unassembled WGS sequence"/>
</dbReference>
<dbReference type="GeneID" id="99805995"/>
<organism evidence="2 4">
    <name type="scientific">Sulfodiicoccus acidiphilus</name>
    <dbReference type="NCBI Taxonomy" id="1670455"/>
    <lineage>
        <taxon>Archaea</taxon>
        <taxon>Thermoproteota</taxon>
        <taxon>Thermoprotei</taxon>
        <taxon>Sulfolobales</taxon>
        <taxon>Sulfolobaceae</taxon>
        <taxon>Sulfodiicoccus</taxon>
    </lineage>
</organism>
<evidence type="ECO:0000313" key="4">
    <source>
        <dbReference type="Proteomes" id="UP000276741"/>
    </source>
</evidence>
<dbReference type="EMBL" id="BMQS01000006">
    <property type="protein sequence ID" value="GGT92827.1"/>
    <property type="molecule type" value="Genomic_DNA"/>
</dbReference>
<evidence type="ECO:0000313" key="3">
    <source>
        <dbReference type="EMBL" id="GGT92827.1"/>
    </source>
</evidence>
<name>A0A348B5N1_9CREN</name>
<dbReference type="Pfam" id="PF04693">
    <property type="entry name" value="DDE_Tnp_2"/>
    <property type="match status" value="1"/>
</dbReference>
<dbReference type="KEGG" id="sacd:HS1genome_1872"/>
<feature type="transmembrane region" description="Helical" evidence="1">
    <location>
        <begin position="34"/>
        <end position="59"/>
    </location>
</feature>
<keyword evidence="1" id="KW-0472">Membrane</keyword>
<keyword evidence="1" id="KW-0812">Transmembrane</keyword>
<reference evidence="3" key="4">
    <citation type="submission" date="2020-09" db="EMBL/GenBank/DDBJ databases">
        <authorList>
            <person name="Sun Q."/>
            <person name="Ohkuma M."/>
        </authorList>
    </citation>
    <scope>NUCLEOTIDE SEQUENCE</scope>
    <source>
        <strain evidence="3">JCM 31740</strain>
    </source>
</reference>